<organism evidence="1 2">
    <name type="scientific">Pleurodeles waltl</name>
    <name type="common">Iberian ribbed newt</name>
    <dbReference type="NCBI Taxonomy" id="8319"/>
    <lineage>
        <taxon>Eukaryota</taxon>
        <taxon>Metazoa</taxon>
        <taxon>Chordata</taxon>
        <taxon>Craniata</taxon>
        <taxon>Vertebrata</taxon>
        <taxon>Euteleostomi</taxon>
        <taxon>Amphibia</taxon>
        <taxon>Batrachia</taxon>
        <taxon>Caudata</taxon>
        <taxon>Salamandroidea</taxon>
        <taxon>Salamandridae</taxon>
        <taxon>Pleurodelinae</taxon>
        <taxon>Pleurodeles</taxon>
    </lineage>
</organism>
<evidence type="ECO:0000313" key="2">
    <source>
        <dbReference type="Proteomes" id="UP001066276"/>
    </source>
</evidence>
<dbReference type="EMBL" id="JANPWB010000008">
    <property type="protein sequence ID" value="KAJ1167012.1"/>
    <property type="molecule type" value="Genomic_DNA"/>
</dbReference>
<dbReference type="Proteomes" id="UP001066276">
    <property type="component" value="Chromosome 4_2"/>
</dbReference>
<accession>A0AAV7SST6</accession>
<gene>
    <name evidence="1" type="ORF">NDU88_007405</name>
</gene>
<reference evidence="1" key="1">
    <citation type="journal article" date="2022" name="bioRxiv">
        <title>Sequencing and chromosome-scale assembly of the giantPleurodeles waltlgenome.</title>
        <authorList>
            <person name="Brown T."/>
            <person name="Elewa A."/>
            <person name="Iarovenko S."/>
            <person name="Subramanian E."/>
            <person name="Araus A.J."/>
            <person name="Petzold A."/>
            <person name="Susuki M."/>
            <person name="Suzuki K.-i.T."/>
            <person name="Hayashi T."/>
            <person name="Toyoda A."/>
            <person name="Oliveira C."/>
            <person name="Osipova E."/>
            <person name="Leigh N.D."/>
            <person name="Simon A."/>
            <person name="Yun M.H."/>
        </authorList>
    </citation>
    <scope>NUCLEOTIDE SEQUENCE</scope>
    <source>
        <strain evidence="1">20211129_DDA</strain>
        <tissue evidence="1">Liver</tissue>
    </source>
</reference>
<evidence type="ECO:0000313" key="1">
    <source>
        <dbReference type="EMBL" id="KAJ1167012.1"/>
    </source>
</evidence>
<comment type="caution">
    <text evidence="1">The sequence shown here is derived from an EMBL/GenBank/DDBJ whole genome shotgun (WGS) entry which is preliminary data.</text>
</comment>
<name>A0AAV7SST6_PLEWA</name>
<sequence length="210" mass="23444">MPKGNALSLDVDAEVVAARTRALYGAVRHGRVEEEPPVVWRRLHWSWIDRARRAQEGTREVPARARSRSVSSFGGQAWSEPLMSGRWRWGRTLRSDALDSLQSTTIDRRSPTRLQSEEGSFVMRVIGAISAELQDRVTRGDWVVLILVGAEVPGAAQEYNLSGAGRGLLSTHLSCLRFPTPTWVSEWNKFEHLSIMALVVPKCSKLGLDL</sequence>
<protein>
    <submittedName>
        <fullName evidence="1">Uncharacterized protein</fullName>
    </submittedName>
</protein>
<dbReference type="AlphaFoldDB" id="A0AAV7SST6"/>
<keyword evidence="2" id="KW-1185">Reference proteome</keyword>
<proteinExistence type="predicted"/>